<proteinExistence type="predicted"/>
<sequence>MKEQDYSKALQAALQLLQVPEGYQLKSAQEHKQNQDVVWVFRYEKISRDNNGLGGEHFSFVVEKNTYKILGVTGWINVW</sequence>
<protein>
    <recommendedName>
        <fullName evidence="5">PepSY domain-containing protein</fullName>
    </recommendedName>
</protein>
<evidence type="ECO:0008006" key="5">
    <source>
        <dbReference type="Google" id="ProtNLM"/>
    </source>
</evidence>
<evidence type="ECO:0000313" key="1">
    <source>
        <dbReference type="EMBL" id="GED59432.1"/>
    </source>
</evidence>
<keyword evidence="4" id="KW-1185">Reference proteome</keyword>
<reference evidence="2 3" key="1">
    <citation type="submission" date="2015-05" db="EMBL/GenBank/DDBJ databases">
        <title>Genome sequencing project for genomic taxonomy and phylogenomics of Bacillus-like bacteria.</title>
        <authorList>
            <person name="Liu B."/>
            <person name="Wang J."/>
            <person name="Zhu Y."/>
            <person name="Liu G."/>
            <person name="Chen Q."/>
            <person name="Chen Z."/>
            <person name="Lan J."/>
            <person name="Che J."/>
            <person name="Ge C."/>
            <person name="Shi H."/>
            <person name="Pan Z."/>
            <person name="Liu X."/>
        </authorList>
    </citation>
    <scope>NUCLEOTIDE SEQUENCE [LARGE SCALE GENOMIC DNA]</scope>
    <source>
        <strain evidence="2 3">DSM 9885</strain>
    </source>
</reference>
<dbReference type="GeneID" id="87585353"/>
<evidence type="ECO:0000313" key="3">
    <source>
        <dbReference type="Proteomes" id="UP000035218"/>
    </source>
</evidence>
<gene>
    <name evidence="2" type="ORF">AA984_09735</name>
    <name evidence="1" type="ORF">BFO01nite_35640</name>
</gene>
<dbReference type="RefSeq" id="WP_047069610.1">
    <property type="nucleotide sequence ID" value="NZ_BJOL01000020.1"/>
</dbReference>
<dbReference type="Proteomes" id="UP000035218">
    <property type="component" value="Unassembled WGS sequence"/>
</dbReference>
<comment type="caution">
    <text evidence="2">The sequence shown here is derived from an EMBL/GenBank/DDBJ whole genome shotgun (WGS) entry which is preliminary data.</text>
</comment>
<dbReference type="OrthoDB" id="7061608at2"/>
<accession>A0A837KP83</accession>
<evidence type="ECO:0000313" key="4">
    <source>
        <dbReference type="Proteomes" id="UP000319498"/>
    </source>
</evidence>
<dbReference type="EMBL" id="BJOL01000020">
    <property type="protein sequence ID" value="GED59432.1"/>
    <property type="molecule type" value="Genomic_DNA"/>
</dbReference>
<evidence type="ECO:0000313" key="2">
    <source>
        <dbReference type="EMBL" id="KLH98815.1"/>
    </source>
</evidence>
<organism evidence="2 3">
    <name type="scientific">Brevibacillus formosus</name>
    <dbReference type="NCBI Taxonomy" id="54913"/>
    <lineage>
        <taxon>Bacteria</taxon>
        <taxon>Bacillati</taxon>
        <taxon>Bacillota</taxon>
        <taxon>Bacilli</taxon>
        <taxon>Bacillales</taxon>
        <taxon>Paenibacillaceae</taxon>
        <taxon>Brevibacillus</taxon>
    </lineage>
</organism>
<dbReference type="Proteomes" id="UP000319498">
    <property type="component" value="Unassembled WGS sequence"/>
</dbReference>
<name>A0A837KP83_9BACL</name>
<dbReference type="AlphaFoldDB" id="A0A837KP83"/>
<reference evidence="1 4" key="2">
    <citation type="submission" date="2019-06" db="EMBL/GenBank/DDBJ databases">
        <title>Whole genome shotgun sequence of Brevibacillus formosus NBRC 15716.</title>
        <authorList>
            <person name="Hosoyama A."/>
            <person name="Uohara A."/>
            <person name="Ohji S."/>
            <person name="Ichikawa N."/>
        </authorList>
    </citation>
    <scope>NUCLEOTIDE SEQUENCE [LARGE SCALE GENOMIC DNA]</scope>
    <source>
        <strain evidence="1 4">NBRC 15716</strain>
    </source>
</reference>
<dbReference type="EMBL" id="LDCN01000003">
    <property type="protein sequence ID" value="KLH98815.1"/>
    <property type="molecule type" value="Genomic_DNA"/>
</dbReference>